<evidence type="ECO:0000313" key="1">
    <source>
        <dbReference type="EMBL" id="CAB4835019.1"/>
    </source>
</evidence>
<accession>A0A6J7ASY8</accession>
<dbReference type="EMBL" id="CAFABA010000110">
    <property type="protein sequence ID" value="CAB4835019.1"/>
    <property type="molecule type" value="Genomic_DNA"/>
</dbReference>
<gene>
    <name evidence="1" type="ORF">UFOPK3139_02273</name>
</gene>
<dbReference type="AlphaFoldDB" id="A0A6J7ASY8"/>
<name>A0A6J7ASY8_9ZZZZ</name>
<organism evidence="1">
    <name type="scientific">freshwater metagenome</name>
    <dbReference type="NCBI Taxonomy" id="449393"/>
    <lineage>
        <taxon>unclassified sequences</taxon>
        <taxon>metagenomes</taxon>
        <taxon>ecological metagenomes</taxon>
    </lineage>
</organism>
<protein>
    <submittedName>
        <fullName evidence="1">Unannotated protein</fullName>
    </submittedName>
</protein>
<sequence length="246" mass="26713">MIAQVADRVVDEVLGQVVAVCDRSRRVDVFVAAHELGMELVGLAAQEAVEAVEPSGQRPVVERPGGGALVARREMPLAHHEGREAVRTQHLGDGGRRRGDGAPHVRKARVEVRDAAHAHRVMVSAGEEAGPGRRAHGRDMEVVVAESAGGESIDVGRLDGRPVAAEVPVPRVVEQDHDCVRRAGCGHGERWPVRCRLGDSAADRAAERFCVHDPPGCRPPTFVTVRRRHRRSHRSLWVTATSCCDR</sequence>
<proteinExistence type="predicted"/>
<reference evidence="1" key="1">
    <citation type="submission" date="2020-05" db="EMBL/GenBank/DDBJ databases">
        <authorList>
            <person name="Chiriac C."/>
            <person name="Salcher M."/>
            <person name="Ghai R."/>
            <person name="Kavagutti S V."/>
        </authorList>
    </citation>
    <scope>NUCLEOTIDE SEQUENCE</scope>
</reference>